<keyword evidence="1" id="KW-1133">Transmembrane helix</keyword>
<gene>
    <name evidence="2" type="ORF">EOT04_00965</name>
</gene>
<comment type="caution">
    <text evidence="2">The sequence shown here is derived from an EMBL/GenBank/DDBJ whole genome shotgun (WGS) entry which is preliminary data.</text>
</comment>
<feature type="transmembrane region" description="Helical" evidence="1">
    <location>
        <begin position="65"/>
        <end position="86"/>
    </location>
</feature>
<protein>
    <recommendedName>
        <fullName evidence="4">YggT family protein</fullName>
    </recommendedName>
</protein>
<feature type="transmembrane region" description="Helical" evidence="1">
    <location>
        <begin position="98"/>
        <end position="117"/>
    </location>
</feature>
<feature type="transmembrane region" description="Helical" evidence="1">
    <location>
        <begin position="36"/>
        <end position="58"/>
    </location>
</feature>
<dbReference type="Proteomes" id="UP000289269">
    <property type="component" value="Unassembled WGS sequence"/>
</dbReference>
<keyword evidence="3" id="KW-1185">Reference proteome</keyword>
<reference evidence="2" key="1">
    <citation type="submission" date="2019-01" db="EMBL/GenBank/DDBJ databases">
        <title>Genomic signatures and co-occurrence patterns of the ultra-small Saccharimodia (Patescibacteria phylum) suggest a symbiotic lifestyle.</title>
        <authorList>
            <person name="Lemos L."/>
            <person name="Medeiros J."/>
            <person name="Andreote F."/>
            <person name="Fernandes G."/>
            <person name="Varani A."/>
            <person name="Oliveira G."/>
            <person name="Pylro V."/>
        </authorList>
    </citation>
    <scope>NUCLEOTIDE SEQUENCE [LARGE SCALE GENOMIC DNA]</scope>
    <source>
        <strain evidence="2">AMD01</strain>
    </source>
</reference>
<sequence length="127" mass="14013">MATEEERTTEVTRTVSPDTNGVKRQTVSGPVFAERLVYYLGGAVLTLLLLRFLLALLGANRANPFADLVFGLSYPLVWPFFGLFSFQPSYGNATFESATLVAMVVYGIFITGLAKVFTLHRRDRGEA</sequence>
<evidence type="ECO:0000313" key="2">
    <source>
        <dbReference type="EMBL" id="RWZ79604.1"/>
    </source>
</evidence>
<name>A0A4Q0AJN3_9BACT</name>
<accession>A0A4Q0AJN3</accession>
<keyword evidence="1" id="KW-0472">Membrane</keyword>
<keyword evidence="1" id="KW-0812">Transmembrane</keyword>
<dbReference type="EMBL" id="SCKW01000006">
    <property type="protein sequence ID" value="RWZ79604.1"/>
    <property type="molecule type" value="Genomic_DNA"/>
</dbReference>
<evidence type="ECO:0000313" key="3">
    <source>
        <dbReference type="Proteomes" id="UP000289269"/>
    </source>
</evidence>
<dbReference type="AlphaFoldDB" id="A0A4Q0AJN3"/>
<evidence type="ECO:0008006" key="4">
    <source>
        <dbReference type="Google" id="ProtNLM"/>
    </source>
</evidence>
<evidence type="ECO:0000256" key="1">
    <source>
        <dbReference type="SAM" id="Phobius"/>
    </source>
</evidence>
<proteinExistence type="predicted"/>
<organism evidence="2 3">
    <name type="scientific">Candidatus Chaera renei</name>
    <dbReference type="NCBI Taxonomy" id="2506947"/>
    <lineage>
        <taxon>Bacteria</taxon>
        <taxon>Candidatus Saccharimonadota</taxon>
        <taxon>Candidatus Saccharimonadia</taxon>
        <taxon>Candidatus Saccharimonadales</taxon>
        <taxon>Candidatus Saccharimonadaceae</taxon>
        <taxon>Candidatus Chaera</taxon>
    </lineage>
</organism>